<dbReference type="Proteomes" id="UP001497482">
    <property type="component" value="Chromosome 5"/>
</dbReference>
<feature type="domain" description="Piezo THU9 and anchor" evidence="2">
    <location>
        <begin position="81"/>
        <end position="130"/>
    </location>
</feature>
<protein>
    <recommendedName>
        <fullName evidence="2">Piezo THU9 and anchor domain-containing protein</fullName>
    </recommendedName>
</protein>
<dbReference type="InterPro" id="IPR027272">
    <property type="entry name" value="Piezo"/>
</dbReference>
<dbReference type="InterPro" id="IPR056770">
    <property type="entry name" value="Piezo_THU9_anchor"/>
</dbReference>
<dbReference type="GO" id="GO:0008381">
    <property type="term" value="F:mechanosensitive monoatomic ion channel activity"/>
    <property type="evidence" value="ECO:0007669"/>
    <property type="project" value="InterPro"/>
</dbReference>
<organism evidence="3 4">
    <name type="scientific">Knipowitschia caucasica</name>
    <name type="common">Caucasian dwarf goby</name>
    <name type="synonym">Pomatoschistus caucasicus</name>
    <dbReference type="NCBI Taxonomy" id="637954"/>
    <lineage>
        <taxon>Eukaryota</taxon>
        <taxon>Metazoa</taxon>
        <taxon>Chordata</taxon>
        <taxon>Craniata</taxon>
        <taxon>Vertebrata</taxon>
        <taxon>Euteleostomi</taxon>
        <taxon>Actinopterygii</taxon>
        <taxon>Neopterygii</taxon>
        <taxon>Teleostei</taxon>
        <taxon>Neoteleostei</taxon>
        <taxon>Acanthomorphata</taxon>
        <taxon>Gobiaria</taxon>
        <taxon>Gobiiformes</taxon>
        <taxon>Gobioidei</taxon>
        <taxon>Gobiidae</taxon>
        <taxon>Gobiinae</taxon>
        <taxon>Knipowitschia</taxon>
    </lineage>
</organism>
<dbReference type="PANTHER" id="PTHR47049">
    <property type="entry name" value="PIEZO-TYPE MECHANOSENSITIVE ION CHANNEL HOMOLOG"/>
    <property type="match status" value="1"/>
</dbReference>
<name>A0AAV2M258_KNICA</name>
<reference evidence="3 4" key="1">
    <citation type="submission" date="2024-04" db="EMBL/GenBank/DDBJ databases">
        <authorList>
            <person name="Waldvogel A.-M."/>
            <person name="Schoenle A."/>
        </authorList>
    </citation>
    <scope>NUCLEOTIDE SEQUENCE [LARGE SCALE GENOMIC DNA]</scope>
</reference>
<dbReference type="PANTHER" id="PTHR47049:SF2">
    <property type="entry name" value="PIEZO-TYPE MECHANOSENSITIVE ION CHANNEL HOMOLOG"/>
    <property type="match status" value="1"/>
</dbReference>
<accession>A0AAV2M258</accession>
<dbReference type="GO" id="GO:0016020">
    <property type="term" value="C:membrane"/>
    <property type="evidence" value="ECO:0007669"/>
    <property type="project" value="InterPro"/>
</dbReference>
<feature type="region of interest" description="Disordered" evidence="1">
    <location>
        <begin position="202"/>
        <end position="240"/>
    </location>
</feature>
<evidence type="ECO:0000259" key="2">
    <source>
        <dbReference type="Pfam" id="PF24874"/>
    </source>
</evidence>
<feature type="region of interest" description="Disordered" evidence="1">
    <location>
        <begin position="157"/>
        <end position="182"/>
    </location>
</feature>
<dbReference type="AlphaFoldDB" id="A0AAV2M258"/>
<keyword evidence="4" id="KW-1185">Reference proteome</keyword>
<feature type="compositionally biased region" description="Basic and acidic residues" evidence="1">
    <location>
        <begin position="202"/>
        <end position="213"/>
    </location>
</feature>
<sequence>MASAWVCSQALGLKLKPLHGCSVAGDILKHWDGDVASSLLSDFYVVCNGRVLEQDQSLDHGLVYRLEPRLRGGKGGDIIEFRMVPFLTELRAVMDWVWTDTTLSLSSWICVEDIYANIFILKCWRESEKLHLCRNTAGGMPGFRPLPRSPPITAQQPFPGAPGVSAIEKQTQRSPPTKLRESNLSRQIVGCFRSRLDTPCCERVRSRGPRDASRPGPRHRHTAPRAPQPPDTTNPRIRRRKHRTIARHYARVWFLRTALAQAAVAHDSVNIE</sequence>
<evidence type="ECO:0000313" key="4">
    <source>
        <dbReference type="Proteomes" id="UP001497482"/>
    </source>
</evidence>
<proteinExistence type="predicted"/>
<dbReference type="Pfam" id="PF24874">
    <property type="entry name" value="Piezo_THU9_anchor"/>
    <property type="match status" value="1"/>
</dbReference>
<evidence type="ECO:0000256" key="1">
    <source>
        <dbReference type="SAM" id="MobiDB-lite"/>
    </source>
</evidence>
<evidence type="ECO:0000313" key="3">
    <source>
        <dbReference type="EMBL" id="CAL1607442.1"/>
    </source>
</evidence>
<gene>
    <name evidence="3" type="ORF">KC01_LOCUS34486</name>
</gene>
<dbReference type="EMBL" id="OZ035827">
    <property type="protein sequence ID" value="CAL1607442.1"/>
    <property type="molecule type" value="Genomic_DNA"/>
</dbReference>